<dbReference type="EMBL" id="ALJD01000010">
    <property type="protein sequence ID" value="EJN57797.1"/>
    <property type="molecule type" value="Genomic_DNA"/>
</dbReference>
<evidence type="ECO:0000313" key="2">
    <source>
        <dbReference type="Proteomes" id="UP000007813"/>
    </source>
</evidence>
<organism evidence="1 2">
    <name type="scientific">Halogranum salarium B-1</name>
    <dbReference type="NCBI Taxonomy" id="1210908"/>
    <lineage>
        <taxon>Archaea</taxon>
        <taxon>Methanobacteriati</taxon>
        <taxon>Methanobacteriota</taxon>
        <taxon>Stenosarchaea group</taxon>
        <taxon>Halobacteria</taxon>
        <taxon>Halobacteriales</taxon>
        <taxon>Haloferacaceae</taxon>
    </lineage>
</organism>
<dbReference type="RefSeq" id="WP_009377038.1">
    <property type="nucleotide sequence ID" value="NZ_ALJD01000010.1"/>
</dbReference>
<dbReference type="eggNOG" id="arCOG06153">
    <property type="taxonomic scope" value="Archaea"/>
</dbReference>
<sequence length="160" mass="17883">MVEPATSNEPHALRGAIDRAALLTIRDVIDQTEPLATPTLDDYLNPSVLTVTLDDGLCSADAARLDVQWTTHDDYKFHYTDSAEVNVRWGKHPHNGDYTHVSEIEHYHPPPDATSDPDDVEDSCIKQPLEALVTRAVLKLWRVAYHTESYEPLNTASNPP</sequence>
<dbReference type="AlphaFoldDB" id="J3EU38"/>
<evidence type="ECO:0000313" key="1">
    <source>
        <dbReference type="EMBL" id="EJN57797.1"/>
    </source>
</evidence>
<comment type="caution">
    <text evidence="1">The sequence shown here is derived from an EMBL/GenBank/DDBJ whole genome shotgun (WGS) entry which is preliminary data.</text>
</comment>
<reference evidence="1 2" key="1">
    <citation type="journal article" date="2012" name="J. Bacteriol.">
        <title>Draft Genome Sequence of the Extremely Halophilic Archaeon Halogranum salarium B-1T.</title>
        <authorList>
            <person name="Kim K.K."/>
            <person name="Lee K.C."/>
            <person name="Lee J.S."/>
        </authorList>
    </citation>
    <scope>NUCLEOTIDE SEQUENCE [LARGE SCALE GENOMIC DNA]</scope>
    <source>
        <strain evidence="1 2">B-1</strain>
    </source>
</reference>
<dbReference type="Proteomes" id="UP000007813">
    <property type="component" value="Unassembled WGS sequence"/>
</dbReference>
<name>J3EU38_9EURY</name>
<dbReference type="Pfam" id="PF20126">
    <property type="entry name" value="TumE"/>
    <property type="match status" value="1"/>
</dbReference>
<proteinExistence type="predicted"/>
<protein>
    <submittedName>
        <fullName evidence="1">Uncharacterized protein</fullName>
    </submittedName>
</protein>
<dbReference type="InterPro" id="IPR045397">
    <property type="entry name" value="TumE-like"/>
</dbReference>
<accession>J3EU38</accession>
<gene>
    <name evidence="1" type="ORF">HSB1_38820</name>
</gene>